<protein>
    <recommendedName>
        <fullName evidence="4">Acyl-CoA carboxylase subunit epsilon</fullName>
    </recommendedName>
</protein>
<reference evidence="2" key="1">
    <citation type="journal article" date="2014" name="Int. J. Syst. Evol. Microbiol.">
        <title>Complete genome sequence of Corynebacterium casei LMG S-19264T (=DSM 44701T), isolated from a smear-ripened cheese.</title>
        <authorList>
            <consortium name="US DOE Joint Genome Institute (JGI-PGF)"/>
            <person name="Walter F."/>
            <person name="Albersmeier A."/>
            <person name="Kalinowski J."/>
            <person name="Ruckert C."/>
        </authorList>
    </citation>
    <scope>NUCLEOTIDE SEQUENCE</scope>
    <source>
        <strain evidence="2">CGMCC 1.16067</strain>
    </source>
</reference>
<gene>
    <name evidence="2" type="ORF">GCM10011519_12550</name>
</gene>
<keyword evidence="3" id="KW-1185">Reference proteome</keyword>
<dbReference type="AlphaFoldDB" id="A0A917BEL1"/>
<accession>A0A917BEL1</accession>
<dbReference type="Proteomes" id="UP000649179">
    <property type="component" value="Unassembled WGS sequence"/>
</dbReference>
<dbReference type="EMBL" id="BMKQ01000001">
    <property type="protein sequence ID" value="GGF40356.1"/>
    <property type="molecule type" value="Genomic_DNA"/>
</dbReference>
<sequence length="98" mass="10287">MVPGRARVGRTARWTTLGLVSDEAAEAPETPARPVLRVITPSATPEEVAAITAVFAALAAGSGEAPAKPKREWAAPARMHRPQLQAGRGAWRASALPR</sequence>
<evidence type="ECO:0008006" key="4">
    <source>
        <dbReference type="Google" id="ProtNLM"/>
    </source>
</evidence>
<evidence type="ECO:0000256" key="1">
    <source>
        <dbReference type="SAM" id="MobiDB-lite"/>
    </source>
</evidence>
<comment type="caution">
    <text evidence="2">The sequence shown here is derived from an EMBL/GenBank/DDBJ whole genome shotgun (WGS) entry which is preliminary data.</text>
</comment>
<organism evidence="2 3">
    <name type="scientific">Marmoricola endophyticus</name>
    <dbReference type="NCBI Taxonomy" id="2040280"/>
    <lineage>
        <taxon>Bacteria</taxon>
        <taxon>Bacillati</taxon>
        <taxon>Actinomycetota</taxon>
        <taxon>Actinomycetes</taxon>
        <taxon>Propionibacteriales</taxon>
        <taxon>Nocardioidaceae</taxon>
        <taxon>Marmoricola</taxon>
    </lineage>
</organism>
<dbReference type="InterPro" id="IPR032716">
    <property type="entry name" value="ACC_epsilon"/>
</dbReference>
<dbReference type="GO" id="GO:0003989">
    <property type="term" value="F:acetyl-CoA carboxylase activity"/>
    <property type="evidence" value="ECO:0007669"/>
    <property type="project" value="InterPro"/>
</dbReference>
<evidence type="ECO:0000313" key="2">
    <source>
        <dbReference type="EMBL" id="GGF40356.1"/>
    </source>
</evidence>
<evidence type="ECO:0000313" key="3">
    <source>
        <dbReference type="Proteomes" id="UP000649179"/>
    </source>
</evidence>
<feature type="region of interest" description="Disordered" evidence="1">
    <location>
        <begin position="65"/>
        <end position="98"/>
    </location>
</feature>
<dbReference type="GO" id="GO:0004658">
    <property type="term" value="F:propionyl-CoA carboxylase activity"/>
    <property type="evidence" value="ECO:0007669"/>
    <property type="project" value="InterPro"/>
</dbReference>
<reference evidence="2" key="2">
    <citation type="submission" date="2020-09" db="EMBL/GenBank/DDBJ databases">
        <authorList>
            <person name="Sun Q."/>
            <person name="Zhou Y."/>
        </authorList>
    </citation>
    <scope>NUCLEOTIDE SEQUENCE</scope>
    <source>
        <strain evidence="2">CGMCC 1.16067</strain>
    </source>
</reference>
<proteinExistence type="predicted"/>
<name>A0A917BEL1_9ACTN</name>
<dbReference type="Pfam" id="PF13822">
    <property type="entry name" value="ACC_epsilon"/>
    <property type="match status" value="1"/>
</dbReference>